<organism evidence="2 3">
    <name type="scientific">Spirosoma utsteinense</name>
    <dbReference type="NCBI Taxonomy" id="2585773"/>
    <lineage>
        <taxon>Bacteria</taxon>
        <taxon>Pseudomonadati</taxon>
        <taxon>Bacteroidota</taxon>
        <taxon>Cytophagia</taxon>
        <taxon>Cytophagales</taxon>
        <taxon>Cytophagaceae</taxon>
        <taxon>Spirosoma</taxon>
    </lineage>
</organism>
<evidence type="ECO:0000313" key="2">
    <source>
        <dbReference type="EMBL" id="MBC3793898.1"/>
    </source>
</evidence>
<keyword evidence="3" id="KW-1185">Reference proteome</keyword>
<dbReference type="Gene3D" id="2.40.160.20">
    <property type="match status" value="1"/>
</dbReference>
<feature type="chain" id="PRO_5046186341" evidence="1">
    <location>
        <begin position="19"/>
        <end position="194"/>
    </location>
</feature>
<protein>
    <submittedName>
        <fullName evidence="2">Outer membrane protein X</fullName>
    </submittedName>
</protein>
<accession>A0ABR6WBM2</accession>
<name>A0ABR6WBM2_9BACT</name>
<sequence length="194" mass="20180">MKVSFLPLLLLLTGSASAQVFKPFKVNISMGYAKPLEAASMGGILLSLEPKYGLNDRVDLGLRYELGLMNHAYTVDNGSGTSELKGASSFVFTGNYLLSESNFRPFVGAGLGVFTVGGVSFSEGDGGVSGGTKLGAMVRAGFKAGHFAFGAEYNLIPSSTGVMTSASSVVQRYKSPNAYLGLKIGFDIGGGAYE</sequence>
<comment type="caution">
    <text evidence="2">The sequence shown here is derived from an EMBL/GenBank/DDBJ whole genome shotgun (WGS) entry which is preliminary data.</text>
</comment>
<keyword evidence="1" id="KW-0732">Signal</keyword>
<dbReference type="EMBL" id="VFIA01000033">
    <property type="protein sequence ID" value="MBC3793898.1"/>
    <property type="molecule type" value="Genomic_DNA"/>
</dbReference>
<dbReference type="InterPro" id="IPR011250">
    <property type="entry name" value="OMP/PagP_B-barrel"/>
</dbReference>
<dbReference type="Proteomes" id="UP000700732">
    <property type="component" value="Unassembled WGS sequence"/>
</dbReference>
<gene>
    <name evidence="2" type="ORF">FH603_4424</name>
</gene>
<dbReference type="RefSeq" id="WP_186739777.1">
    <property type="nucleotide sequence ID" value="NZ_VFIA01000033.1"/>
</dbReference>
<evidence type="ECO:0000256" key="1">
    <source>
        <dbReference type="SAM" id="SignalP"/>
    </source>
</evidence>
<feature type="signal peptide" evidence="1">
    <location>
        <begin position="1"/>
        <end position="18"/>
    </location>
</feature>
<evidence type="ECO:0000313" key="3">
    <source>
        <dbReference type="Proteomes" id="UP000700732"/>
    </source>
</evidence>
<proteinExistence type="predicted"/>
<reference evidence="2 3" key="1">
    <citation type="submission" date="2019-06" db="EMBL/GenBank/DDBJ databases">
        <title>Spirosoma utsteinense sp. nov. isolated from Antarctic ice-free soils.</title>
        <authorList>
            <person name="Tahon G."/>
        </authorList>
    </citation>
    <scope>NUCLEOTIDE SEQUENCE [LARGE SCALE GENOMIC DNA]</scope>
    <source>
        <strain evidence="2 3">LMG 31447</strain>
    </source>
</reference>
<dbReference type="SUPFAM" id="SSF56925">
    <property type="entry name" value="OMPA-like"/>
    <property type="match status" value="1"/>
</dbReference>